<proteinExistence type="predicted"/>
<reference evidence="1 2" key="1">
    <citation type="journal article" date="2011" name="J. Bacteriol.">
        <title>Draft genome sequence of the polycyclic aromatic hydrocarbon-degrading, genetically engineered bioluminescent bioreporter Pseudomonas fluorescens HK44.</title>
        <authorList>
            <person name="Chauhan A."/>
            <person name="Layton A.C."/>
            <person name="Williams D.E."/>
            <person name="Smartt A.E."/>
            <person name="Ripp S."/>
            <person name="Karpinets T.V."/>
            <person name="Brown S.D."/>
            <person name="Sayler G.S."/>
        </authorList>
    </citation>
    <scope>NUCLEOTIDE SEQUENCE [LARGE SCALE GENOMIC DNA]</scope>
    <source>
        <strain evidence="1 2">HK44</strain>
    </source>
</reference>
<dbReference type="Proteomes" id="UP000022611">
    <property type="component" value="Unassembled WGS sequence"/>
</dbReference>
<accession>A0A010RZ98</accession>
<dbReference type="AlphaFoldDB" id="A0A010RZ98"/>
<protein>
    <submittedName>
        <fullName evidence="1">Uncharacterized protein</fullName>
    </submittedName>
</protein>
<dbReference type="HOGENOM" id="CLU_3404952_0_0_6"/>
<dbReference type="EMBL" id="AFOY02000015">
    <property type="protein sequence ID" value="EXF94069.1"/>
    <property type="molecule type" value="Genomic_DNA"/>
</dbReference>
<evidence type="ECO:0000313" key="1">
    <source>
        <dbReference type="EMBL" id="EXF94069.1"/>
    </source>
</evidence>
<organism evidence="1 2">
    <name type="scientific">Pseudomonas fluorescens HK44</name>
    <dbReference type="NCBI Taxonomy" id="1042209"/>
    <lineage>
        <taxon>Bacteria</taxon>
        <taxon>Pseudomonadati</taxon>
        <taxon>Pseudomonadota</taxon>
        <taxon>Gammaproteobacteria</taxon>
        <taxon>Pseudomonadales</taxon>
        <taxon>Pseudomonadaceae</taxon>
        <taxon>Pseudomonas</taxon>
    </lineage>
</organism>
<evidence type="ECO:0000313" key="2">
    <source>
        <dbReference type="Proteomes" id="UP000022611"/>
    </source>
</evidence>
<comment type="caution">
    <text evidence="1">The sequence shown here is derived from an EMBL/GenBank/DDBJ whole genome shotgun (WGS) entry which is preliminary data.</text>
</comment>
<gene>
    <name evidence="1" type="ORF">HK44_003880</name>
</gene>
<name>A0A010RZ98_PSEFL</name>
<sequence>MRYLRKGRFVTILQFGHKLSTTFGMSKLLA</sequence>